<evidence type="ECO:0000256" key="2">
    <source>
        <dbReference type="SAM" id="Phobius"/>
    </source>
</evidence>
<dbReference type="AlphaFoldDB" id="A0AAE9D8N8"/>
<reference evidence="4 5" key="1">
    <citation type="submission" date="2022-05" db="EMBL/GenBank/DDBJ databases">
        <title>Chromosome-level reference genomes for two strains of Caenorhabditis briggsae: an improved platform for comparative genomics.</title>
        <authorList>
            <person name="Stevens L."/>
            <person name="Andersen E.C."/>
        </authorList>
    </citation>
    <scope>NUCLEOTIDE SEQUENCE [LARGE SCALE GENOMIC DNA]</scope>
    <source>
        <strain evidence="4">QX1410_ONT</strain>
        <tissue evidence="4">Whole-organism</tissue>
    </source>
</reference>
<protein>
    <recommendedName>
        <fullName evidence="6">Domain of unknown function WSN domain-containing protein</fullName>
    </recommendedName>
</protein>
<feature type="transmembrane region" description="Helical" evidence="2">
    <location>
        <begin position="684"/>
        <end position="704"/>
    </location>
</feature>
<feature type="region of interest" description="Disordered" evidence="1">
    <location>
        <begin position="796"/>
        <end position="816"/>
    </location>
</feature>
<feature type="compositionally biased region" description="Basic and acidic residues" evidence="1">
    <location>
        <begin position="754"/>
        <end position="775"/>
    </location>
</feature>
<proteinExistence type="predicted"/>
<keyword evidence="3" id="KW-0732">Signal</keyword>
<feature type="region of interest" description="Disordered" evidence="1">
    <location>
        <begin position="754"/>
        <end position="782"/>
    </location>
</feature>
<keyword evidence="2" id="KW-1133">Transmembrane helix</keyword>
<feature type="chain" id="PRO_5042227774" description="Domain of unknown function WSN domain-containing protein" evidence="3">
    <location>
        <begin position="21"/>
        <end position="816"/>
    </location>
</feature>
<keyword evidence="2" id="KW-0812">Transmembrane</keyword>
<evidence type="ECO:0000256" key="1">
    <source>
        <dbReference type="SAM" id="MobiDB-lite"/>
    </source>
</evidence>
<dbReference type="Proteomes" id="UP000827892">
    <property type="component" value="Chromosome III"/>
</dbReference>
<dbReference type="EMBL" id="CP090893">
    <property type="protein sequence ID" value="ULT98706.1"/>
    <property type="molecule type" value="Genomic_DNA"/>
</dbReference>
<gene>
    <name evidence="4" type="ORF">L3Y34_000226</name>
</gene>
<keyword evidence="2" id="KW-0472">Membrane</keyword>
<feature type="compositionally biased region" description="Basic and acidic residues" evidence="1">
    <location>
        <begin position="796"/>
        <end position="809"/>
    </location>
</feature>
<feature type="signal peptide" evidence="3">
    <location>
        <begin position="1"/>
        <end position="20"/>
    </location>
</feature>
<accession>A0AAE9D8N8</accession>
<evidence type="ECO:0000313" key="4">
    <source>
        <dbReference type="EMBL" id="ULT98706.1"/>
    </source>
</evidence>
<name>A0AAE9D8N8_CAEBR</name>
<sequence length="816" mass="93057">MIYDFWSVIVVLSIISKSYSTNFDSNSYNANTTENRFLDDDLPATSLDLSFVRNSIGNSPTHEVIEDLARHSHLPSKLLFLKLEDFTQSGKVNDVKEALVKMFDLKELWKSVDLSRLPDEVSYKSLDDLKTMDVSGLENLKIADMQSLLKNDSLTDSEVSKLNSYLDDLLMAVSSLPALSYTPIVEKLKPLSSLGKVLNLYDDYGIIYNNGMQPENQDALKTDFEALKELKEIGGESSLDVISRFVSSRFMRHRTNITYTSGFINGFKDVETLKADRSNEWIREVVKYDLSSLESFVRLGMELINLDGHWKSVSTYSTLSSLKLISELWKLIARDSPSQNDIVTVMNELTDCPSALSIGAVSEKINKVAGNAGILLKKISAIERIQDTEEIYQFPSSTILIHGHIQRRTKDVEKELVHIAAFDCIRDLENGFEKVASAARALMKIDQIQKNHTIMKDVQNTYEATSESAKILYIIRLVLIDIKTSMDPKLTNLTDLKNVSKPFGEAVAALVLSDAVSKRSLDFETFVNNGYSIESHVDNGGGDKFKEEFRAEWGDFPTTARDINSMFVGITNWMETIKGPNATLPLEEVGLLYENLTDFVDVDLMTLQRLNAIYRTENEQSVTIDKKLLEEFKKSLLDLSKLDLKFARFQSSVTQMPETLDLLLNILYGEVIEPFTEKPLHDRLMTYPFLFGFLTMVFFSICSVRSSYRNVKKSYKNDIQRRNDKKVDADESEDDELSEFEYDYEEIMDKYEEMPESVHEDHEQITVRERAKAPESLDSETEDLSPDFLELYALYGHDKDPEEPSRPSTDEYWNIF</sequence>
<evidence type="ECO:0000313" key="5">
    <source>
        <dbReference type="Proteomes" id="UP000827892"/>
    </source>
</evidence>
<organism evidence="4 5">
    <name type="scientific">Caenorhabditis briggsae</name>
    <dbReference type="NCBI Taxonomy" id="6238"/>
    <lineage>
        <taxon>Eukaryota</taxon>
        <taxon>Metazoa</taxon>
        <taxon>Ecdysozoa</taxon>
        <taxon>Nematoda</taxon>
        <taxon>Chromadorea</taxon>
        <taxon>Rhabditida</taxon>
        <taxon>Rhabditina</taxon>
        <taxon>Rhabditomorpha</taxon>
        <taxon>Rhabditoidea</taxon>
        <taxon>Rhabditidae</taxon>
        <taxon>Peloderinae</taxon>
        <taxon>Caenorhabditis</taxon>
    </lineage>
</organism>
<evidence type="ECO:0008006" key="6">
    <source>
        <dbReference type="Google" id="ProtNLM"/>
    </source>
</evidence>
<dbReference type="PANTHER" id="PTHR31227:SF1">
    <property type="entry name" value="DOMAIN OF UNKNOWN FUNCTION WSN DOMAIN-CONTAINING PROTEIN"/>
    <property type="match status" value="1"/>
</dbReference>
<evidence type="ECO:0000256" key="3">
    <source>
        <dbReference type="SAM" id="SignalP"/>
    </source>
</evidence>
<dbReference type="PANTHER" id="PTHR31227">
    <property type="entry name" value="PROTEIN CBG15697"/>
    <property type="match status" value="1"/>
</dbReference>